<reference evidence="5 6" key="1">
    <citation type="submission" date="2009-04" db="EMBL/GenBank/DDBJ databases">
        <authorList>
            <person name="Sebastian Y."/>
            <person name="Madupu R."/>
            <person name="Durkin A.S."/>
            <person name="Torralba M."/>
            <person name="Methe B."/>
            <person name="Sutton G.G."/>
            <person name="Strausberg R.L."/>
            <person name="Nelson K.E."/>
        </authorList>
    </citation>
    <scope>NUCLEOTIDE SEQUENCE [LARGE SCALE GENOMIC DNA]</scope>
    <source>
        <strain evidence="5 6">60-3</strain>
    </source>
</reference>
<dbReference type="CDD" id="cd06442">
    <property type="entry name" value="DPM1_like"/>
    <property type="match status" value="1"/>
</dbReference>
<gene>
    <name evidence="5" type="ORF">PORUE0001_1412</name>
</gene>
<keyword evidence="6" id="KW-1185">Reference proteome</keyword>
<dbReference type="GO" id="GO:0009247">
    <property type="term" value="P:glycolipid biosynthetic process"/>
    <property type="evidence" value="ECO:0007669"/>
    <property type="project" value="TreeGrafter"/>
</dbReference>
<organism evidence="5 6">
    <name type="scientific">Porphyromonas uenonis 60-3</name>
    <dbReference type="NCBI Taxonomy" id="596327"/>
    <lineage>
        <taxon>Bacteria</taxon>
        <taxon>Pseudomonadati</taxon>
        <taxon>Bacteroidota</taxon>
        <taxon>Bacteroidia</taxon>
        <taxon>Bacteroidales</taxon>
        <taxon>Porphyromonadaceae</taxon>
        <taxon>Porphyromonas</taxon>
    </lineage>
</organism>
<keyword evidence="3 5" id="KW-0808">Transferase</keyword>
<protein>
    <submittedName>
        <fullName evidence="5">Glycosyltransferase, group 2 family protein</fullName>
        <ecNumber evidence="5">2.4.-.-</ecNumber>
    </submittedName>
</protein>
<dbReference type="EMBL" id="ACLR01000214">
    <property type="protein sequence ID" value="EEK16081.1"/>
    <property type="molecule type" value="Genomic_DNA"/>
</dbReference>
<dbReference type="InterPro" id="IPR001173">
    <property type="entry name" value="Glyco_trans_2-like"/>
</dbReference>
<comment type="caution">
    <text evidence="5">The sequence shown here is derived from an EMBL/GenBank/DDBJ whole genome shotgun (WGS) entry which is preliminary data.</text>
</comment>
<dbReference type="InterPro" id="IPR029044">
    <property type="entry name" value="Nucleotide-diphossugar_trans"/>
</dbReference>
<dbReference type="PANTHER" id="PTHR43398:SF1">
    <property type="entry name" value="DOLICHOL-PHOSPHATE MANNOSYLTRANSFERASE SUBUNIT 1"/>
    <property type="match status" value="1"/>
</dbReference>
<evidence type="ECO:0000313" key="5">
    <source>
        <dbReference type="EMBL" id="EEK16081.1"/>
    </source>
</evidence>
<evidence type="ECO:0000256" key="1">
    <source>
        <dbReference type="ARBA" id="ARBA00006739"/>
    </source>
</evidence>
<dbReference type="GO" id="GO:0016020">
    <property type="term" value="C:membrane"/>
    <property type="evidence" value="ECO:0007669"/>
    <property type="project" value="GOC"/>
</dbReference>
<evidence type="ECO:0000256" key="3">
    <source>
        <dbReference type="ARBA" id="ARBA00022679"/>
    </source>
</evidence>
<dbReference type="GO" id="GO:0004582">
    <property type="term" value="F:dolichyl-phosphate beta-D-mannosyltransferase activity"/>
    <property type="evidence" value="ECO:0007669"/>
    <property type="project" value="InterPro"/>
</dbReference>
<dbReference type="Gene3D" id="3.90.550.10">
    <property type="entry name" value="Spore Coat Polysaccharide Biosynthesis Protein SpsA, Chain A"/>
    <property type="match status" value="1"/>
</dbReference>
<feature type="domain" description="Glycosyltransferase 2-like" evidence="4">
    <location>
        <begin position="6"/>
        <end position="174"/>
    </location>
</feature>
<evidence type="ECO:0000313" key="6">
    <source>
        <dbReference type="Proteomes" id="UP000003303"/>
    </source>
</evidence>
<sequence length="251" mass="28711">MHASLIIIPTYNESENVAEMIRAVLALPEAFDLLILDDNSPDGTAEIVRTLQQETDYTDRLHLIVRPGKMGLGTAYLTGFEWALEHGYNYIFEMDCDFSHPLSALPHLLRAVSEEGYDVAVGSRYVRGGGVKDWPLNRILMSYLASVYVRLVTWLPVRDTTAGFVCYRREVLEAMRLDEVHFKGYAFQIEMKYTAHCLGFKIKEVPITFVNRKLGSSKMNGSIFGEAFTGVLKLRYWRLFKGFPKRRNPEK</sequence>
<dbReference type="OrthoDB" id="9810303at2"/>
<dbReference type="RefSeq" id="WP_007365999.1">
    <property type="nucleotide sequence ID" value="NZ_ACLR01000214.1"/>
</dbReference>
<evidence type="ECO:0000259" key="4">
    <source>
        <dbReference type="Pfam" id="PF00535"/>
    </source>
</evidence>
<proteinExistence type="inferred from homology"/>
<dbReference type="Pfam" id="PF00535">
    <property type="entry name" value="Glycos_transf_2"/>
    <property type="match status" value="1"/>
</dbReference>
<dbReference type="EC" id="2.4.-.-" evidence="5"/>
<dbReference type="AlphaFoldDB" id="C2MDY0"/>
<keyword evidence="2 5" id="KW-0328">Glycosyltransferase</keyword>
<dbReference type="FunFam" id="3.90.550.10:FF:000122">
    <property type="entry name" value="Dolichol-phosphate mannosyltransferase subunit 1"/>
    <property type="match status" value="1"/>
</dbReference>
<dbReference type="STRING" id="596327.PORUE0001_1412"/>
<dbReference type="eggNOG" id="COG1216">
    <property type="taxonomic scope" value="Bacteria"/>
</dbReference>
<name>C2MDY0_9PORP</name>
<dbReference type="InterPro" id="IPR039528">
    <property type="entry name" value="DPM1-like"/>
</dbReference>
<dbReference type="PANTHER" id="PTHR43398">
    <property type="entry name" value="DOLICHOL-PHOSPHATE MANNOSYLTRANSFERASE SUBUNIT 1"/>
    <property type="match status" value="1"/>
</dbReference>
<evidence type="ECO:0000256" key="2">
    <source>
        <dbReference type="ARBA" id="ARBA00022676"/>
    </source>
</evidence>
<comment type="similarity">
    <text evidence="1">Belongs to the glycosyltransferase 2 family.</text>
</comment>
<dbReference type="Proteomes" id="UP000003303">
    <property type="component" value="Unassembled WGS sequence"/>
</dbReference>
<dbReference type="SUPFAM" id="SSF53448">
    <property type="entry name" value="Nucleotide-diphospho-sugar transferases"/>
    <property type="match status" value="1"/>
</dbReference>
<accession>C2MDY0</accession>